<keyword evidence="10" id="KW-1185">Reference proteome</keyword>
<accession>A0ABS3YUB8</accession>
<comment type="pathway">
    <text evidence="1 7">Bacterial outer membrane biogenesis; LPS core biosynthesis.</text>
</comment>
<dbReference type="PANTHER" id="PTHR42755">
    <property type="entry name" value="3-DEOXY-MANNO-OCTULOSONATE CYTIDYLYLTRANSFERASE"/>
    <property type="match status" value="1"/>
</dbReference>
<reference evidence="9 10" key="1">
    <citation type="submission" date="2021-03" db="EMBL/GenBank/DDBJ databases">
        <title>Assistant Professor.</title>
        <authorList>
            <person name="Huq M.A."/>
        </authorList>
    </citation>
    <scope>NUCLEOTIDE SEQUENCE [LARGE SCALE GENOMIC DNA]</scope>
    <source>
        <strain evidence="9 10">MAH-29</strain>
    </source>
</reference>
<evidence type="ECO:0000256" key="3">
    <source>
        <dbReference type="ARBA" id="ARBA00019077"/>
    </source>
</evidence>
<evidence type="ECO:0000256" key="4">
    <source>
        <dbReference type="ARBA" id="ARBA00022679"/>
    </source>
</evidence>
<dbReference type="Gene3D" id="3.40.50.11720">
    <property type="entry name" value="3-Deoxy-D-manno-octulosonic-acid transferase, N-terminal domain"/>
    <property type="match status" value="1"/>
</dbReference>
<comment type="function">
    <text evidence="7">Involved in lipopolysaccharide (LPS) biosynthesis. Catalyzes the transfer of 3-deoxy-D-manno-octulosonate (Kdo) residue(s) from CMP-Kdo to lipid IV(A), the tetraacyldisaccharide-1,4'-bisphosphate precursor of lipid A.</text>
</comment>
<dbReference type="SUPFAM" id="SSF53756">
    <property type="entry name" value="UDP-Glycosyltransferase/glycogen phosphorylase"/>
    <property type="match status" value="1"/>
</dbReference>
<comment type="caution">
    <text evidence="9">The sequence shown here is derived from an EMBL/GenBank/DDBJ whole genome shotgun (WGS) entry which is preliminary data.</text>
</comment>
<evidence type="ECO:0000256" key="2">
    <source>
        <dbReference type="ARBA" id="ARBA00012621"/>
    </source>
</evidence>
<evidence type="ECO:0000256" key="1">
    <source>
        <dbReference type="ARBA" id="ARBA00004713"/>
    </source>
</evidence>
<dbReference type="EC" id="2.4.99.12" evidence="2 7"/>
<organism evidence="9 10">
    <name type="scientific">Niastella soli</name>
    <dbReference type="NCBI Taxonomy" id="2821487"/>
    <lineage>
        <taxon>Bacteria</taxon>
        <taxon>Pseudomonadati</taxon>
        <taxon>Bacteroidota</taxon>
        <taxon>Chitinophagia</taxon>
        <taxon>Chitinophagales</taxon>
        <taxon>Chitinophagaceae</taxon>
        <taxon>Niastella</taxon>
    </lineage>
</organism>
<keyword evidence="7" id="KW-1003">Cell membrane</keyword>
<evidence type="ECO:0000256" key="7">
    <source>
        <dbReference type="RuleBase" id="RU365103"/>
    </source>
</evidence>
<dbReference type="PANTHER" id="PTHR42755:SF1">
    <property type="entry name" value="3-DEOXY-D-MANNO-OCTULOSONIC ACID TRANSFERASE, MITOCHONDRIAL-RELATED"/>
    <property type="match status" value="1"/>
</dbReference>
<dbReference type="Proteomes" id="UP000677244">
    <property type="component" value="Unassembled WGS sequence"/>
</dbReference>
<keyword evidence="4 7" id="KW-0808">Transferase</keyword>
<dbReference type="EMBL" id="JAGHKO010000003">
    <property type="protein sequence ID" value="MBO9201529.1"/>
    <property type="molecule type" value="Genomic_DNA"/>
</dbReference>
<dbReference type="Pfam" id="PF04413">
    <property type="entry name" value="Glycos_transf_N"/>
    <property type="match status" value="1"/>
</dbReference>
<feature type="domain" description="3-deoxy-D-manno-octulosonic-acid transferase N-terminal" evidence="8">
    <location>
        <begin position="79"/>
        <end position="240"/>
    </location>
</feature>
<sequence>MHLFIYNIFLFLYSVGIRITSLWNPKARLWRNGRKDIWAELHKIAAACGRPSYTKTSAGETAGSGPSADKAPADEALGDAQQLIWMHCSSLGEFEQGRPVMESIKQQYPTAKIVLTFFSPSGYEVRKNNSGADHVLYLPMDSKANARKFISILQPSLVIWIKYEYWFYYLTELKKKQIPLLLVSGIFRTDQPFFKWYGRLHWYMLESFNHLFVQTERSKELLSTIGFTKNVSVSGDTRFDRVVQIAEQFKPIDHIEQYCGDSPVIVAGSTWPEDEEEMDHYANTHPEIKFIIAPHEINEEHLREIEKLFKNSIRFSKLPALFSPSPKPVARNRQLPSEKQVPNTLIVDNIGMLSKLYKYATITYIGGGFGDDGVHNVLEAAVYGKPVVHGPVYEKYIEAVELVQQGGAFVINTALELEKTCNDLLTDTGKYQVSCQAARNYVYNNKGATEKIILYIQENRLLTS</sequence>
<dbReference type="InterPro" id="IPR038107">
    <property type="entry name" value="Glycos_transf_N_sf"/>
</dbReference>
<gene>
    <name evidence="9" type="ORF">J7I42_14700</name>
</gene>
<dbReference type="InterPro" id="IPR039901">
    <property type="entry name" value="Kdotransferase"/>
</dbReference>
<evidence type="ECO:0000313" key="10">
    <source>
        <dbReference type="Proteomes" id="UP000677244"/>
    </source>
</evidence>
<dbReference type="RefSeq" id="WP_209139582.1">
    <property type="nucleotide sequence ID" value="NZ_JAGHKO010000003.1"/>
</dbReference>
<comment type="catalytic activity">
    <reaction evidence="6 7">
        <text>lipid IVA (E. coli) + CMP-3-deoxy-beta-D-manno-octulosonate = alpha-Kdo-(2-&gt;6)-lipid IVA (E. coli) + CMP + H(+)</text>
        <dbReference type="Rhea" id="RHEA:28066"/>
        <dbReference type="ChEBI" id="CHEBI:15378"/>
        <dbReference type="ChEBI" id="CHEBI:58603"/>
        <dbReference type="ChEBI" id="CHEBI:60364"/>
        <dbReference type="ChEBI" id="CHEBI:60377"/>
        <dbReference type="ChEBI" id="CHEBI:85987"/>
        <dbReference type="EC" id="2.4.99.12"/>
    </reaction>
</comment>
<proteinExistence type="inferred from homology"/>
<evidence type="ECO:0000256" key="6">
    <source>
        <dbReference type="ARBA" id="ARBA00049183"/>
    </source>
</evidence>
<dbReference type="InterPro" id="IPR007507">
    <property type="entry name" value="Glycos_transf_N"/>
</dbReference>
<comment type="similarity">
    <text evidence="7">Belongs to the glycosyltransferase group 1 family.</text>
</comment>
<evidence type="ECO:0000256" key="5">
    <source>
        <dbReference type="ARBA" id="ARBA00031445"/>
    </source>
</evidence>
<dbReference type="Gene3D" id="3.40.50.2000">
    <property type="entry name" value="Glycogen Phosphorylase B"/>
    <property type="match status" value="1"/>
</dbReference>
<keyword evidence="7" id="KW-0448">Lipopolysaccharide biosynthesis</keyword>
<protein>
    <recommendedName>
        <fullName evidence="3 7">3-deoxy-D-manno-octulosonic acid transferase</fullName>
        <shortName evidence="7">Kdo transferase</shortName>
        <ecNumber evidence="2 7">2.4.99.12</ecNumber>
    </recommendedName>
    <alternativeName>
        <fullName evidence="5 7">Lipid IV(A) 3-deoxy-D-manno-octulosonic acid transferase</fullName>
    </alternativeName>
</protein>
<comment type="subcellular location">
    <subcellularLocation>
        <location evidence="7">Cell membrane</location>
    </subcellularLocation>
</comment>
<evidence type="ECO:0000313" key="9">
    <source>
        <dbReference type="EMBL" id="MBO9201529.1"/>
    </source>
</evidence>
<keyword evidence="7" id="KW-0472">Membrane</keyword>
<evidence type="ECO:0000259" key="8">
    <source>
        <dbReference type="Pfam" id="PF04413"/>
    </source>
</evidence>
<name>A0ABS3YUB8_9BACT</name>